<name>X1JUR2_9ZZZZ</name>
<feature type="non-terminal residue" evidence="1">
    <location>
        <position position="1"/>
    </location>
</feature>
<dbReference type="EMBL" id="BARU01031335">
    <property type="protein sequence ID" value="GAH73533.1"/>
    <property type="molecule type" value="Genomic_DNA"/>
</dbReference>
<proteinExistence type="predicted"/>
<evidence type="ECO:0008006" key="2">
    <source>
        <dbReference type="Google" id="ProtNLM"/>
    </source>
</evidence>
<evidence type="ECO:0000313" key="1">
    <source>
        <dbReference type="EMBL" id="GAH73533.1"/>
    </source>
</evidence>
<dbReference type="GO" id="GO:0003824">
    <property type="term" value="F:catalytic activity"/>
    <property type="evidence" value="ECO:0007669"/>
    <property type="project" value="InterPro"/>
</dbReference>
<comment type="caution">
    <text evidence="1">The sequence shown here is derived from an EMBL/GenBank/DDBJ whole genome shotgun (WGS) entry which is preliminary data.</text>
</comment>
<dbReference type="AlphaFoldDB" id="X1JUR2"/>
<sequence length="60" mass="6708">TIYATHTPCILCAKMLVNAKIARFVSSGKYSDDAFVSLFREAGIEVEIKKKPPSRITYLD</sequence>
<dbReference type="Gene3D" id="3.40.140.10">
    <property type="entry name" value="Cytidine Deaminase, domain 2"/>
    <property type="match status" value="1"/>
</dbReference>
<protein>
    <recommendedName>
        <fullName evidence="2">CMP/dCMP-type deaminase domain-containing protein</fullName>
    </recommendedName>
</protein>
<dbReference type="InterPro" id="IPR016193">
    <property type="entry name" value="Cytidine_deaminase-like"/>
</dbReference>
<gene>
    <name evidence="1" type="ORF">S03H2_49583</name>
</gene>
<accession>X1JUR2</accession>
<organism evidence="1">
    <name type="scientific">marine sediment metagenome</name>
    <dbReference type="NCBI Taxonomy" id="412755"/>
    <lineage>
        <taxon>unclassified sequences</taxon>
        <taxon>metagenomes</taxon>
        <taxon>ecological metagenomes</taxon>
    </lineage>
</organism>
<dbReference type="SUPFAM" id="SSF53927">
    <property type="entry name" value="Cytidine deaminase-like"/>
    <property type="match status" value="1"/>
</dbReference>
<reference evidence="1" key="1">
    <citation type="journal article" date="2014" name="Front. Microbiol.">
        <title>High frequency of phylogenetically diverse reductive dehalogenase-homologous genes in deep subseafloor sedimentary metagenomes.</title>
        <authorList>
            <person name="Kawai M."/>
            <person name="Futagami T."/>
            <person name="Toyoda A."/>
            <person name="Takaki Y."/>
            <person name="Nishi S."/>
            <person name="Hori S."/>
            <person name="Arai W."/>
            <person name="Tsubouchi T."/>
            <person name="Morono Y."/>
            <person name="Uchiyama I."/>
            <person name="Ito T."/>
            <person name="Fujiyama A."/>
            <person name="Inagaki F."/>
            <person name="Takami H."/>
        </authorList>
    </citation>
    <scope>NUCLEOTIDE SEQUENCE</scope>
    <source>
        <strain evidence="1">Expedition CK06-06</strain>
    </source>
</reference>